<dbReference type="EMBL" id="CP031417">
    <property type="protein sequence ID" value="AXK81696.1"/>
    <property type="molecule type" value="Genomic_DNA"/>
</dbReference>
<comment type="subcellular location">
    <subcellularLocation>
        <location evidence="1">Cell membrane</location>
        <topology evidence="1">Multi-pass membrane protein</topology>
    </subcellularLocation>
</comment>
<keyword evidence="4 6" id="KW-1133">Transmembrane helix</keyword>
<evidence type="ECO:0000256" key="4">
    <source>
        <dbReference type="ARBA" id="ARBA00022989"/>
    </source>
</evidence>
<keyword evidence="8" id="KW-1185">Reference proteome</keyword>
<dbReference type="RefSeq" id="WP_115692075.1">
    <property type="nucleotide sequence ID" value="NZ_CP031417.1"/>
</dbReference>
<accession>A0A345ZXP9</accession>
<evidence type="ECO:0000256" key="3">
    <source>
        <dbReference type="ARBA" id="ARBA00022692"/>
    </source>
</evidence>
<keyword evidence="2" id="KW-1003">Cell membrane</keyword>
<dbReference type="GO" id="GO:0005886">
    <property type="term" value="C:plasma membrane"/>
    <property type="evidence" value="ECO:0007669"/>
    <property type="project" value="UniProtKB-SubCell"/>
</dbReference>
<evidence type="ECO:0000256" key="6">
    <source>
        <dbReference type="SAM" id="Phobius"/>
    </source>
</evidence>
<dbReference type="InterPro" id="IPR017039">
    <property type="entry name" value="Virul_fac_BrkB"/>
</dbReference>
<sequence>MHLLKLAVRAVIDGFRHFLADDGWAIASHIALSSLMALFPFLIVVTALAGFFFGSKQLADEAARILLEAWPQEVAAPIALDISGVLTAARGDVLTFGVLFALYFASSGVESLRIGLNRAYNMKELRPWWLLRMESIVYVLLGAVAILAFSFLVVLAPFIWAKLLQFVPRLAPFSGIITLARYGVAAVVLVLALIIVHSWLPAGRRSLTDIAPGIVATLLLWLGAGAAFGRYLAEYAFAYVTMYAGLASAMIALIFLYVCASIFVYGAEMNAVIAKQRVEPTT</sequence>
<protein>
    <submittedName>
        <fullName evidence="7">YihY/virulence factor BrkB family protein</fullName>
    </submittedName>
</protein>
<dbReference type="OrthoDB" id="7163777at2"/>
<keyword evidence="3 6" id="KW-0812">Transmembrane</keyword>
<dbReference type="PANTHER" id="PTHR30213">
    <property type="entry name" value="INNER MEMBRANE PROTEIN YHJD"/>
    <property type="match status" value="1"/>
</dbReference>
<evidence type="ECO:0000256" key="2">
    <source>
        <dbReference type="ARBA" id="ARBA00022475"/>
    </source>
</evidence>
<feature type="transmembrane region" description="Helical" evidence="6">
    <location>
        <begin position="93"/>
        <end position="116"/>
    </location>
</feature>
<evidence type="ECO:0000256" key="5">
    <source>
        <dbReference type="ARBA" id="ARBA00023136"/>
    </source>
</evidence>
<dbReference type="Proteomes" id="UP000254889">
    <property type="component" value="Chromosome"/>
</dbReference>
<feature type="transmembrane region" description="Helical" evidence="6">
    <location>
        <begin position="212"/>
        <end position="233"/>
    </location>
</feature>
<dbReference type="AlphaFoldDB" id="A0A345ZXP9"/>
<dbReference type="PIRSF" id="PIRSF035875">
    <property type="entry name" value="RNase_BN"/>
    <property type="match status" value="1"/>
</dbReference>
<reference evidence="7 8" key="1">
    <citation type="submission" date="2018-07" db="EMBL/GenBank/DDBJ databases">
        <authorList>
            <person name="Quirk P.G."/>
            <person name="Krulwich T.A."/>
        </authorList>
    </citation>
    <scope>NUCLEOTIDE SEQUENCE [LARGE SCALE GENOMIC DNA]</scope>
    <source>
        <strain evidence="7 8">CC-BB4</strain>
    </source>
</reference>
<gene>
    <name evidence="7" type="ORF">DW352_14910</name>
</gene>
<feature type="transmembrane region" description="Helical" evidence="6">
    <location>
        <begin position="245"/>
        <end position="267"/>
    </location>
</feature>
<name>A0A345ZXP9_9HYPH</name>
<dbReference type="PANTHER" id="PTHR30213:SF0">
    <property type="entry name" value="UPF0761 MEMBRANE PROTEIN YIHY"/>
    <property type="match status" value="1"/>
</dbReference>
<dbReference type="Pfam" id="PF03631">
    <property type="entry name" value="Virul_fac_BrkB"/>
    <property type="match status" value="1"/>
</dbReference>
<evidence type="ECO:0000313" key="7">
    <source>
        <dbReference type="EMBL" id="AXK81696.1"/>
    </source>
</evidence>
<keyword evidence="5 6" id="KW-0472">Membrane</keyword>
<feature type="transmembrane region" description="Helical" evidence="6">
    <location>
        <begin position="180"/>
        <end position="200"/>
    </location>
</feature>
<dbReference type="KEGG" id="ptaw:DW352_14910"/>
<organism evidence="7 8">
    <name type="scientific">Pseudolabrys taiwanensis</name>
    <dbReference type="NCBI Taxonomy" id="331696"/>
    <lineage>
        <taxon>Bacteria</taxon>
        <taxon>Pseudomonadati</taxon>
        <taxon>Pseudomonadota</taxon>
        <taxon>Alphaproteobacteria</taxon>
        <taxon>Hyphomicrobiales</taxon>
        <taxon>Xanthobacteraceae</taxon>
        <taxon>Pseudolabrys</taxon>
    </lineage>
</organism>
<feature type="transmembrane region" description="Helical" evidence="6">
    <location>
        <begin position="35"/>
        <end position="54"/>
    </location>
</feature>
<proteinExistence type="predicted"/>
<evidence type="ECO:0000256" key="1">
    <source>
        <dbReference type="ARBA" id="ARBA00004651"/>
    </source>
</evidence>
<feature type="transmembrane region" description="Helical" evidence="6">
    <location>
        <begin position="136"/>
        <end position="160"/>
    </location>
</feature>
<evidence type="ECO:0000313" key="8">
    <source>
        <dbReference type="Proteomes" id="UP000254889"/>
    </source>
</evidence>